<evidence type="ECO:0000313" key="3">
    <source>
        <dbReference type="EMBL" id="AYJ01199.1"/>
    </source>
</evidence>
<keyword evidence="1" id="KW-0175">Coiled coil</keyword>
<evidence type="ECO:0000313" key="4">
    <source>
        <dbReference type="Proteomes" id="UP000272462"/>
    </source>
</evidence>
<keyword evidence="2" id="KW-1133">Transmembrane helix</keyword>
<dbReference type="RefSeq" id="WP_121463929.1">
    <property type="nucleotide sequence ID" value="NZ_CP025121.1"/>
</dbReference>
<keyword evidence="4" id="KW-1185">Reference proteome</keyword>
<dbReference type="AlphaFoldDB" id="A0A660HMV2"/>
<evidence type="ECO:0000256" key="1">
    <source>
        <dbReference type="SAM" id="Coils"/>
    </source>
</evidence>
<sequence>MNNNNFFKKYLAIIIIIIAVFVGIGIYYKTNNSLKQEQQEDPNSEFFKKNPTTKVIKELIDLREREKNKLNDISSNPLCREDLKKEILEILKNNNCIKENIINMCRKTDLFNSFSKKEQEDFVEKRYITHLNKDIENLTNTYNKLPHNFLYKKIISPTNFKKIKTYILSETDDKSLLPNNLSQEEKIKIDEIRKSQEYDLGILKKWNSKIEKEQQECDDFHLKIKEIQDKFPSLKSQQTKLEQDKEAKNQTIQNLQYQCGEINPSYAIVLKRRYNIEIQNPKTPNKVESERLQALIDKLQTEKSKIIGEIEKIELQIGKLENKQSSLTEQLELAETFKKGLKEKLNNLSEKFKDLTISTLQSLYEIASAEE</sequence>
<organism evidence="3 4">
    <name type="scientific">Ziziphus jujuba witches'-broom phytoplasma</name>
    <dbReference type="NCBI Taxonomy" id="135727"/>
    <lineage>
        <taxon>Bacteria</taxon>
        <taxon>Bacillati</taxon>
        <taxon>Mycoplasmatota</taxon>
        <taxon>Mollicutes</taxon>
        <taxon>Acholeplasmatales</taxon>
        <taxon>Acholeplasmataceae</taxon>
        <taxon>Candidatus Phytoplasma</taxon>
        <taxon>16SrV (Elm yellows group)</taxon>
    </lineage>
</organism>
<feature type="coiled-coil region" evidence="1">
    <location>
        <begin position="289"/>
        <end position="358"/>
    </location>
</feature>
<dbReference type="EMBL" id="CP025121">
    <property type="protein sequence ID" value="AYJ01199.1"/>
    <property type="molecule type" value="Genomic_DNA"/>
</dbReference>
<dbReference type="OrthoDB" id="386269at2"/>
<dbReference type="KEGG" id="pzi:CWO85_01490"/>
<proteinExistence type="predicted"/>
<gene>
    <name evidence="3" type="ORF">CWO85_01490</name>
</gene>
<dbReference type="Proteomes" id="UP000272462">
    <property type="component" value="Chromosome"/>
</dbReference>
<feature type="transmembrane region" description="Helical" evidence="2">
    <location>
        <begin position="10"/>
        <end position="28"/>
    </location>
</feature>
<keyword evidence="2" id="KW-0472">Membrane</keyword>
<keyword evidence="2" id="KW-0812">Transmembrane</keyword>
<feature type="coiled-coil region" evidence="1">
    <location>
        <begin position="203"/>
        <end position="258"/>
    </location>
</feature>
<reference evidence="3 4" key="1">
    <citation type="journal article" date="2018" name="BMC Genomics">
        <title>Comparative genome analysis of jujube witches'-broom Phytoplasma, an obligate pathogen that causes jujube witches'-broom disease.</title>
        <authorList>
            <person name="Wang J."/>
            <person name="Song L."/>
            <person name="Jiao Q."/>
            <person name="Yang S."/>
            <person name="Gao R."/>
            <person name="Lu X."/>
            <person name="Zhou G."/>
        </authorList>
    </citation>
    <scope>NUCLEOTIDE SEQUENCE [LARGE SCALE GENOMIC DNA]</scope>
    <source>
        <strain evidence="3">Jwb-nky</strain>
    </source>
</reference>
<protein>
    <submittedName>
        <fullName evidence="3">Uncharacterized protein</fullName>
    </submittedName>
</protein>
<feature type="coiled-coil region" evidence="1">
    <location>
        <begin position="56"/>
        <end position="100"/>
    </location>
</feature>
<evidence type="ECO:0000256" key="2">
    <source>
        <dbReference type="SAM" id="Phobius"/>
    </source>
</evidence>
<name>A0A660HMV2_ZIZJU</name>
<accession>A0A660HMV2</accession>